<organism evidence="1 2">
    <name type="scientific">Elysia marginata</name>
    <dbReference type="NCBI Taxonomy" id="1093978"/>
    <lineage>
        <taxon>Eukaryota</taxon>
        <taxon>Metazoa</taxon>
        <taxon>Spiralia</taxon>
        <taxon>Lophotrochozoa</taxon>
        <taxon>Mollusca</taxon>
        <taxon>Gastropoda</taxon>
        <taxon>Heterobranchia</taxon>
        <taxon>Euthyneura</taxon>
        <taxon>Panpulmonata</taxon>
        <taxon>Sacoglossa</taxon>
        <taxon>Placobranchoidea</taxon>
        <taxon>Plakobranchidae</taxon>
        <taxon>Elysia</taxon>
    </lineage>
</organism>
<dbReference type="Proteomes" id="UP000762676">
    <property type="component" value="Unassembled WGS sequence"/>
</dbReference>
<gene>
    <name evidence="1" type="ORF">ElyMa_005663100</name>
</gene>
<evidence type="ECO:0000313" key="2">
    <source>
        <dbReference type="Proteomes" id="UP000762676"/>
    </source>
</evidence>
<keyword evidence="2" id="KW-1185">Reference proteome</keyword>
<dbReference type="AlphaFoldDB" id="A0AAV4FEN8"/>
<name>A0AAV4FEN8_9GAST</name>
<proteinExistence type="predicted"/>
<accession>A0AAV4FEN8</accession>
<protein>
    <submittedName>
        <fullName evidence="1">Uncharacterized protein</fullName>
    </submittedName>
</protein>
<comment type="caution">
    <text evidence="1">The sequence shown here is derived from an EMBL/GenBank/DDBJ whole genome shotgun (WGS) entry which is preliminary data.</text>
</comment>
<sequence>MGTPRPQVLQRRKKGATETQRIPLFTYNCALPNISNTGILKTYLRLLHLSNRCKKAIPELPMTALRRRTNIRNILLKLVRSTTPSNNSSGFKPCNTPQCKTCPLHIQNIIF</sequence>
<dbReference type="EMBL" id="BMAT01011341">
    <property type="protein sequence ID" value="GFR70836.1"/>
    <property type="molecule type" value="Genomic_DNA"/>
</dbReference>
<evidence type="ECO:0000313" key="1">
    <source>
        <dbReference type="EMBL" id="GFR70836.1"/>
    </source>
</evidence>
<reference evidence="1 2" key="1">
    <citation type="journal article" date="2021" name="Elife">
        <title>Chloroplast acquisition without the gene transfer in kleptoplastic sea slugs, Plakobranchus ocellatus.</title>
        <authorList>
            <person name="Maeda T."/>
            <person name="Takahashi S."/>
            <person name="Yoshida T."/>
            <person name="Shimamura S."/>
            <person name="Takaki Y."/>
            <person name="Nagai Y."/>
            <person name="Toyoda A."/>
            <person name="Suzuki Y."/>
            <person name="Arimoto A."/>
            <person name="Ishii H."/>
            <person name="Satoh N."/>
            <person name="Nishiyama T."/>
            <person name="Hasebe M."/>
            <person name="Maruyama T."/>
            <person name="Minagawa J."/>
            <person name="Obokata J."/>
            <person name="Shigenobu S."/>
        </authorList>
    </citation>
    <scope>NUCLEOTIDE SEQUENCE [LARGE SCALE GENOMIC DNA]</scope>
</reference>